<proteinExistence type="inferred from homology"/>
<feature type="binding site" evidence="6">
    <location>
        <position position="194"/>
    </location>
    <ligand>
        <name>NAD(+)</name>
        <dbReference type="ChEBI" id="CHEBI:57540"/>
    </ligand>
</feature>
<dbReference type="SMART" id="SM00839">
    <property type="entry name" value="ELFV_dehydrog"/>
    <property type="match status" value="1"/>
</dbReference>
<keyword evidence="3 4" id="KW-0560">Oxidoreductase</keyword>
<dbReference type="Gene3D" id="3.40.50.10860">
    <property type="entry name" value="Leucine Dehydrogenase, chain A, domain 1"/>
    <property type="match status" value="1"/>
</dbReference>
<feature type="binding site" evidence="6">
    <location>
        <position position="378"/>
    </location>
    <ligand>
        <name>substrate</name>
    </ligand>
</feature>
<sequence>MVLPSEPEFEQALQELAQSLGYFLQKNPSYQKALDIVQIPERVIQFRVVWEDDSGKPQVNRGFRVQYNSALGPYKGGLRLHPSVNLSILKFLGFEQTFKNALTGLNMGGGKGGSDFDPKGKSDAEIRRFCVSFMTELSRHIGQDTDVPAGDIGTGSREVGFLFGQYRKLRNEFVGVLTGKGNSWGGSYIRPEATGYGLIYYVEHMIAKACPEYSLTKPSTLVAISGSGNVAQYTALKVIELGGTVLSLSDSKGSLIAKQGFTKDVVQKVAELKAKSGSLESFLSFADEHAYTYYPGQRPWTLLPQVHIALPSATQNEVSAEEANALVKAGVRIVAEGSNMGCTMEAIKIFENSRKQGGDGGVWYAPGKASNCGGVAVSGLEMAQNSQRLTWTFEEVDAKLKGIMRECYNICLQAGAEWSGEDVSSGKEILPSLLRGANVAGFIKVADAMKEQGDWW</sequence>
<dbReference type="PANTHER" id="PTHR43571:SF1">
    <property type="entry name" value="NADP-SPECIFIC GLUTAMATE DEHYDROGENASE 1-RELATED"/>
    <property type="match status" value="1"/>
</dbReference>
<keyword evidence="6" id="KW-0547">Nucleotide-binding</keyword>
<evidence type="ECO:0000256" key="2">
    <source>
        <dbReference type="ARBA" id="ARBA00011643"/>
    </source>
</evidence>
<dbReference type="CDD" id="cd05313">
    <property type="entry name" value="NAD_bind_2_Glu_DH"/>
    <property type="match status" value="1"/>
</dbReference>
<dbReference type="PROSITE" id="PS00074">
    <property type="entry name" value="GLFV_DEHYDROGENASE"/>
    <property type="match status" value="1"/>
</dbReference>
<keyword evidence="6" id="KW-0520">NAD</keyword>
<dbReference type="PRINTS" id="PR00082">
    <property type="entry name" value="GLFDHDRGNASE"/>
</dbReference>
<feature type="binding site" evidence="6">
    <location>
        <position position="150"/>
    </location>
    <ligand>
        <name>substrate</name>
    </ligand>
</feature>
<dbReference type="Gene3D" id="1.10.285.10">
    <property type="entry name" value="Glutamate Dehydrogenase, chain A, domain 3"/>
    <property type="match status" value="2"/>
</dbReference>
<dbReference type="GO" id="GO:0005829">
    <property type="term" value="C:cytosol"/>
    <property type="evidence" value="ECO:0007669"/>
    <property type="project" value="TreeGrafter"/>
</dbReference>
<evidence type="ECO:0000259" key="9">
    <source>
        <dbReference type="SMART" id="SM00839"/>
    </source>
</evidence>
<protein>
    <recommendedName>
        <fullName evidence="4">Glutamate dehydrogenase</fullName>
    </recommendedName>
</protein>
<dbReference type="InterPro" id="IPR046346">
    <property type="entry name" value="Aminoacid_DH-like_N_sf"/>
</dbReference>
<evidence type="ECO:0000256" key="5">
    <source>
        <dbReference type="PIRSR" id="PIRSR000185-1"/>
    </source>
</evidence>
<dbReference type="FunFam" id="3.40.50.10860:FF:000002">
    <property type="entry name" value="Glutamate dehydrogenase"/>
    <property type="match status" value="1"/>
</dbReference>
<dbReference type="Gene3D" id="3.40.50.720">
    <property type="entry name" value="NAD(P)-binding Rossmann-like Domain"/>
    <property type="match status" value="1"/>
</dbReference>
<dbReference type="FunFam" id="1.10.285.10:FF:000001">
    <property type="entry name" value="Glutamate dehydrogenase"/>
    <property type="match status" value="1"/>
</dbReference>
<gene>
    <name evidence="10" type="ORF">D9758_006903</name>
</gene>
<comment type="subunit">
    <text evidence="2">Homohexamer.</text>
</comment>
<dbReference type="SUPFAM" id="SSF51735">
    <property type="entry name" value="NAD(P)-binding Rossmann-fold domains"/>
    <property type="match status" value="1"/>
</dbReference>
<dbReference type="Proteomes" id="UP000559256">
    <property type="component" value="Unassembled WGS sequence"/>
</dbReference>
<accession>A0A8H5GSB7</accession>
<feature type="binding site" evidence="6">
    <location>
        <position position="99"/>
    </location>
    <ligand>
        <name>substrate</name>
    </ligand>
</feature>
<evidence type="ECO:0000256" key="1">
    <source>
        <dbReference type="ARBA" id="ARBA00006382"/>
    </source>
</evidence>
<dbReference type="OrthoDB" id="6718861at2759"/>
<feature type="site" description="Important for catalysis" evidence="7">
    <location>
        <position position="151"/>
    </location>
</feature>
<dbReference type="InterPro" id="IPR006095">
    <property type="entry name" value="Glu/Leu/Phe/Val/Trp_DH"/>
</dbReference>
<dbReference type="InterPro" id="IPR036291">
    <property type="entry name" value="NAD(P)-bd_dom_sf"/>
</dbReference>
<feature type="binding site" evidence="6">
    <location>
        <position position="229"/>
    </location>
    <ligand>
        <name>NAD(+)</name>
        <dbReference type="ChEBI" id="CHEBI:57540"/>
    </ligand>
</feature>
<feature type="binding site" evidence="6">
    <location>
        <position position="96"/>
    </location>
    <ligand>
        <name>substrate</name>
    </ligand>
</feature>
<evidence type="ECO:0000313" key="11">
    <source>
        <dbReference type="Proteomes" id="UP000559256"/>
    </source>
</evidence>
<dbReference type="InterPro" id="IPR006097">
    <property type="entry name" value="Glu/Leu/Phe/Val/Trp_DH_dimer"/>
</dbReference>
<feature type="active site" description="Proton donor" evidence="5">
    <location>
        <position position="111"/>
    </location>
</feature>
<dbReference type="PIRSF" id="PIRSF000185">
    <property type="entry name" value="Glu_DH"/>
    <property type="match status" value="1"/>
</dbReference>
<dbReference type="AlphaFoldDB" id="A0A8H5GSB7"/>
<dbReference type="Pfam" id="PF00208">
    <property type="entry name" value="ELFV_dehydrog"/>
    <property type="match status" value="1"/>
</dbReference>
<evidence type="ECO:0000256" key="7">
    <source>
        <dbReference type="PIRSR" id="PIRSR000185-3"/>
    </source>
</evidence>
<organism evidence="10 11">
    <name type="scientific">Tetrapyrgos nigripes</name>
    <dbReference type="NCBI Taxonomy" id="182062"/>
    <lineage>
        <taxon>Eukaryota</taxon>
        <taxon>Fungi</taxon>
        <taxon>Dikarya</taxon>
        <taxon>Basidiomycota</taxon>
        <taxon>Agaricomycotina</taxon>
        <taxon>Agaricomycetes</taxon>
        <taxon>Agaricomycetidae</taxon>
        <taxon>Agaricales</taxon>
        <taxon>Marasmiineae</taxon>
        <taxon>Marasmiaceae</taxon>
        <taxon>Tetrapyrgos</taxon>
    </lineage>
</organism>
<dbReference type="InterPro" id="IPR006096">
    <property type="entry name" value="Glu/Leu/Phe/Val/Trp_DH_C"/>
</dbReference>
<comment type="similarity">
    <text evidence="1 4 8">Belongs to the Glu/Leu/Phe/Val dehydrogenases family.</text>
</comment>
<dbReference type="Pfam" id="PF02812">
    <property type="entry name" value="ELFV_dehydrog_N"/>
    <property type="match status" value="1"/>
</dbReference>
<name>A0A8H5GSB7_9AGAR</name>
<evidence type="ECO:0000256" key="3">
    <source>
        <dbReference type="ARBA" id="ARBA00023002"/>
    </source>
</evidence>
<feature type="binding site" evidence="6">
    <location>
        <position position="75"/>
    </location>
    <ligand>
        <name>substrate</name>
    </ligand>
</feature>
<reference evidence="10 11" key="1">
    <citation type="journal article" date="2020" name="ISME J.">
        <title>Uncovering the hidden diversity of litter-decomposition mechanisms in mushroom-forming fungi.</title>
        <authorList>
            <person name="Floudas D."/>
            <person name="Bentzer J."/>
            <person name="Ahren D."/>
            <person name="Johansson T."/>
            <person name="Persson P."/>
            <person name="Tunlid A."/>
        </authorList>
    </citation>
    <scope>NUCLEOTIDE SEQUENCE [LARGE SCALE GENOMIC DNA]</scope>
    <source>
        <strain evidence="10 11">CBS 291.85</strain>
    </source>
</reference>
<evidence type="ECO:0000256" key="8">
    <source>
        <dbReference type="RuleBase" id="RU004417"/>
    </source>
</evidence>
<dbReference type="GO" id="GO:0006537">
    <property type="term" value="P:glutamate biosynthetic process"/>
    <property type="evidence" value="ECO:0007669"/>
    <property type="project" value="TreeGrafter"/>
</dbReference>
<keyword evidence="11" id="KW-1185">Reference proteome</keyword>
<dbReference type="GO" id="GO:0000166">
    <property type="term" value="F:nucleotide binding"/>
    <property type="evidence" value="ECO:0007669"/>
    <property type="project" value="UniProtKB-KW"/>
</dbReference>
<dbReference type="FunFam" id="3.40.50.720:FF:000030">
    <property type="entry name" value="Glutamate dehydrogenase"/>
    <property type="match status" value="1"/>
</dbReference>
<dbReference type="NCBIfam" id="NF006929">
    <property type="entry name" value="PRK09414.1"/>
    <property type="match status" value="1"/>
</dbReference>
<dbReference type="InterPro" id="IPR050724">
    <property type="entry name" value="Glu_Leu_Phe_Val_DH"/>
</dbReference>
<evidence type="ECO:0000313" key="10">
    <source>
        <dbReference type="EMBL" id="KAF5370336.1"/>
    </source>
</evidence>
<dbReference type="GO" id="GO:0004354">
    <property type="term" value="F:glutamate dehydrogenase (NADP+) activity"/>
    <property type="evidence" value="ECO:0007669"/>
    <property type="project" value="TreeGrafter"/>
</dbReference>
<dbReference type="InterPro" id="IPR033922">
    <property type="entry name" value="NAD_bind_Glu_DH"/>
</dbReference>
<feature type="domain" description="Glutamate/phenylalanine/leucine/valine/L-tryptophan dehydrogenase C-terminal" evidence="9">
    <location>
        <begin position="187"/>
        <end position="453"/>
    </location>
</feature>
<dbReference type="SUPFAM" id="SSF53223">
    <property type="entry name" value="Aminoacid dehydrogenase-like, N-terminal domain"/>
    <property type="match status" value="1"/>
</dbReference>
<dbReference type="EMBL" id="JAACJM010000011">
    <property type="protein sequence ID" value="KAF5370336.1"/>
    <property type="molecule type" value="Genomic_DNA"/>
</dbReference>
<comment type="caution">
    <text evidence="10">The sequence shown here is derived from an EMBL/GenBank/DDBJ whole genome shotgun (WGS) entry which is preliminary data.</text>
</comment>
<evidence type="ECO:0000256" key="4">
    <source>
        <dbReference type="PIRNR" id="PIRNR000185"/>
    </source>
</evidence>
<evidence type="ECO:0000256" key="6">
    <source>
        <dbReference type="PIRSR" id="PIRSR000185-2"/>
    </source>
</evidence>
<dbReference type="PANTHER" id="PTHR43571">
    <property type="entry name" value="NADP-SPECIFIC GLUTAMATE DEHYDROGENASE 1-RELATED"/>
    <property type="match status" value="1"/>
</dbReference>
<dbReference type="InterPro" id="IPR033524">
    <property type="entry name" value="Glu/Leu/Phe/Val_DH_AS"/>
</dbReference>
<dbReference type="InterPro" id="IPR014362">
    <property type="entry name" value="Glu_DH"/>
</dbReference>